<accession>A0A2A6CTI6</accession>
<dbReference type="Gene3D" id="2.60.40.640">
    <property type="match status" value="2"/>
</dbReference>
<dbReference type="InterPro" id="IPR050357">
    <property type="entry name" value="Arrestin_domain-protein"/>
</dbReference>
<dbReference type="EnsemblMetazoa" id="PPA16253.1">
    <property type="protein sequence ID" value="PPA16253.1"/>
    <property type="gene ID" value="WBGene00105807"/>
</dbReference>
<dbReference type="AlphaFoldDB" id="A0A2A6CTI6"/>
<reference evidence="2" key="2">
    <citation type="submission" date="2022-06" db="UniProtKB">
        <authorList>
            <consortium name="EnsemblMetazoa"/>
        </authorList>
    </citation>
    <scope>IDENTIFICATION</scope>
    <source>
        <strain evidence="2">PS312</strain>
    </source>
</reference>
<dbReference type="PANTHER" id="PTHR11188">
    <property type="entry name" value="ARRESTIN DOMAIN CONTAINING PROTEIN"/>
    <property type="match status" value="1"/>
</dbReference>
<dbReference type="InterPro" id="IPR014756">
    <property type="entry name" value="Ig_E-set"/>
</dbReference>
<sequence length="415" mass="46917">MSSQTSQPPYRCFIETEKQAYLPGDRVNCNAELTFDRKFTCDEIVAMFTGEARVYWMDKQVSAKALCRHQPYYQKRTLFEQKKTIWRAEFIDIRKKTESTMTDIVRFSSPHSIRPGNLLSGEKKPEWCGFEEGKYVLPMDFSLPEDGIYSSVEVDDELVSVRYQIELHCLANGRIMKKFRQLLHVFAPRDLSGEMDKLATPKSSETTHQSKIGKLSAILSLPKTGYIPGEPLNAKVVVHNMTSNSVKFASVCIVKKIVAIADTPTYEFKDRDDETAGSILPFHKIERAERKEWIAQIYVPALTPNLCIEDFIHINYEAKLSVGFDRAKKKNSVIQIKLPITIGTVAIDSTLPDALPSKVASEKFDLIIVHRMAMLNLSTGSQLPSAPPSYEDVLNNSQGFSSFDDAPLLYSAHEK</sequence>
<dbReference type="Pfam" id="PF00339">
    <property type="entry name" value="Arrestin_N"/>
    <property type="match status" value="1"/>
</dbReference>
<dbReference type="SMART" id="SM01017">
    <property type="entry name" value="Arrestin_C"/>
    <property type="match status" value="1"/>
</dbReference>
<dbReference type="InterPro" id="IPR011021">
    <property type="entry name" value="Arrestin-like_N"/>
</dbReference>
<protein>
    <submittedName>
        <fullName evidence="2">Arrestin_C domain-containing protein</fullName>
    </submittedName>
</protein>
<comment type="similarity">
    <text evidence="1">Belongs to the arrestin family.</text>
</comment>
<evidence type="ECO:0000256" key="1">
    <source>
        <dbReference type="ARBA" id="ARBA00005298"/>
    </source>
</evidence>
<dbReference type="GO" id="GO:0015031">
    <property type="term" value="P:protein transport"/>
    <property type="evidence" value="ECO:0000318"/>
    <property type="project" value="GO_Central"/>
</dbReference>
<dbReference type="Proteomes" id="UP000005239">
    <property type="component" value="Unassembled WGS sequence"/>
</dbReference>
<reference evidence="3" key="1">
    <citation type="journal article" date="2008" name="Nat. Genet.">
        <title>The Pristionchus pacificus genome provides a unique perspective on nematode lifestyle and parasitism.</title>
        <authorList>
            <person name="Dieterich C."/>
            <person name="Clifton S.W."/>
            <person name="Schuster L.N."/>
            <person name="Chinwalla A."/>
            <person name="Delehaunty K."/>
            <person name="Dinkelacker I."/>
            <person name="Fulton L."/>
            <person name="Fulton R."/>
            <person name="Godfrey J."/>
            <person name="Minx P."/>
            <person name="Mitreva M."/>
            <person name="Roeseler W."/>
            <person name="Tian H."/>
            <person name="Witte H."/>
            <person name="Yang S.P."/>
            <person name="Wilson R.K."/>
            <person name="Sommer R.J."/>
        </authorList>
    </citation>
    <scope>NUCLEOTIDE SEQUENCE [LARGE SCALE GENOMIC DNA]</scope>
    <source>
        <strain evidence="3">PS312</strain>
    </source>
</reference>
<keyword evidence="3" id="KW-1185">Reference proteome</keyword>
<dbReference type="GO" id="GO:0005737">
    <property type="term" value="C:cytoplasm"/>
    <property type="evidence" value="ECO:0000318"/>
    <property type="project" value="GO_Central"/>
</dbReference>
<dbReference type="PANTHER" id="PTHR11188:SF175">
    <property type="entry name" value="ARRESTIN C-TERMINAL-LIKE DOMAIN-CONTAINING PROTEIN"/>
    <property type="match status" value="1"/>
</dbReference>
<proteinExistence type="inferred from homology"/>
<dbReference type="InterPro" id="IPR011022">
    <property type="entry name" value="Arrestin_C-like"/>
</dbReference>
<dbReference type="InterPro" id="IPR014752">
    <property type="entry name" value="Arrestin-like_C"/>
</dbReference>
<dbReference type="Pfam" id="PF02752">
    <property type="entry name" value="Arrestin_C"/>
    <property type="match status" value="1"/>
</dbReference>
<organism evidence="2 3">
    <name type="scientific">Pristionchus pacificus</name>
    <name type="common">Parasitic nematode worm</name>
    <dbReference type="NCBI Taxonomy" id="54126"/>
    <lineage>
        <taxon>Eukaryota</taxon>
        <taxon>Metazoa</taxon>
        <taxon>Ecdysozoa</taxon>
        <taxon>Nematoda</taxon>
        <taxon>Chromadorea</taxon>
        <taxon>Rhabditida</taxon>
        <taxon>Rhabditina</taxon>
        <taxon>Diplogasteromorpha</taxon>
        <taxon>Diplogasteroidea</taxon>
        <taxon>Neodiplogasteridae</taxon>
        <taxon>Pristionchus</taxon>
    </lineage>
</organism>
<gene>
    <name evidence="2" type="primary">WBGene00105807</name>
</gene>
<evidence type="ECO:0000313" key="2">
    <source>
        <dbReference type="EnsemblMetazoa" id="PPA16253.1"/>
    </source>
</evidence>
<evidence type="ECO:0000313" key="3">
    <source>
        <dbReference type="Proteomes" id="UP000005239"/>
    </source>
</evidence>
<dbReference type="OrthoDB" id="2333384at2759"/>
<name>A0A2A6CTI6_PRIPA</name>
<accession>A0A8R1UAM4</accession>
<dbReference type="SUPFAM" id="SSF81296">
    <property type="entry name" value="E set domains"/>
    <property type="match status" value="2"/>
</dbReference>